<reference evidence="6 8" key="1">
    <citation type="submission" date="2023-07" db="EMBL/GenBank/DDBJ databases">
        <title>Sorghum-associated microbial communities from plants grown in Nebraska, USA.</title>
        <authorList>
            <person name="Schachtman D."/>
        </authorList>
    </citation>
    <scope>NUCLEOTIDE SEQUENCE</scope>
    <source>
        <strain evidence="6">DS1006</strain>
        <strain evidence="7 8">DS1016</strain>
    </source>
</reference>
<feature type="domain" description="GFO/IDH/MocA-like oxidoreductase" evidence="5">
    <location>
        <begin position="166"/>
        <end position="282"/>
    </location>
</feature>
<evidence type="ECO:0000313" key="8">
    <source>
        <dbReference type="Proteomes" id="UP001230951"/>
    </source>
</evidence>
<dbReference type="InterPro" id="IPR055170">
    <property type="entry name" value="GFO_IDH_MocA-like_dom"/>
</dbReference>
<evidence type="ECO:0000313" key="7">
    <source>
        <dbReference type="EMBL" id="MDQ0182965.1"/>
    </source>
</evidence>
<organism evidence="6 9">
    <name type="scientific">Arthrobacter bambusae</name>
    <dbReference type="NCBI Taxonomy" id="1338426"/>
    <lineage>
        <taxon>Bacteria</taxon>
        <taxon>Bacillati</taxon>
        <taxon>Actinomycetota</taxon>
        <taxon>Actinomycetes</taxon>
        <taxon>Micrococcales</taxon>
        <taxon>Micrococcaceae</taxon>
        <taxon>Arthrobacter</taxon>
    </lineage>
</organism>
<evidence type="ECO:0000256" key="2">
    <source>
        <dbReference type="ARBA" id="ARBA00023002"/>
    </source>
</evidence>
<dbReference type="Proteomes" id="UP001230951">
    <property type="component" value="Unassembled WGS sequence"/>
</dbReference>
<dbReference type="EMBL" id="JAUSRG010000026">
    <property type="protein sequence ID" value="MDP9907754.1"/>
    <property type="molecule type" value="Genomic_DNA"/>
</dbReference>
<proteinExistence type="inferred from homology"/>
<comment type="similarity">
    <text evidence="1">Belongs to the Gfo/Idh/MocA family.</text>
</comment>
<sequence>MPALTPATESLLIRTPLLDSLNQDPVPASGSPVRWGVISTGRIASTVVSDLALLPDAVLQSVSSRTQENADAFASEHGFQSAYGDDGGLPGYQRLLQDPAVDVVYVATPHTSHFSAAKAALEAGKHVLCEKPLTINAREAEVLVRLAREKSLFLMEAVWTRFLPSVQRAAEIIASGELGEIRWLQADLGFPAPYNPESRLWRRDDGGGALMDVGVYPLTWALISLGRPESLTATAHLTDGGVDSETALTLSYPSGAQVQAMTSLTSATPQTATVCGTKGMLRSNAPLFNPTELTIISSSGEQRQEKFTPVGHGYTYQLREVIRCLQLGLLECPTMPLADTLTTMSLLDEARRQAGISYPGN</sequence>
<dbReference type="SUPFAM" id="SSF51735">
    <property type="entry name" value="NAD(P)-binding Rossmann-fold domains"/>
    <property type="match status" value="1"/>
</dbReference>
<protein>
    <submittedName>
        <fullName evidence="6">Dehydrogenase</fullName>
    </submittedName>
</protein>
<dbReference type="Gene3D" id="3.30.360.10">
    <property type="entry name" value="Dihydrodipicolinate Reductase, domain 2"/>
    <property type="match status" value="1"/>
</dbReference>
<dbReference type="InterPro" id="IPR050984">
    <property type="entry name" value="Gfo/Idh/MocA_domain"/>
</dbReference>
<evidence type="ECO:0000313" key="6">
    <source>
        <dbReference type="EMBL" id="MDP9907754.1"/>
    </source>
</evidence>
<dbReference type="InterPro" id="IPR036291">
    <property type="entry name" value="NAD(P)-bd_dom_sf"/>
</dbReference>
<dbReference type="GO" id="GO:0016491">
    <property type="term" value="F:oxidoreductase activity"/>
    <property type="evidence" value="ECO:0007669"/>
    <property type="project" value="UniProtKB-KW"/>
</dbReference>
<dbReference type="SUPFAM" id="SSF55347">
    <property type="entry name" value="Glyceraldehyde-3-phosphate dehydrogenase-like, C-terminal domain"/>
    <property type="match status" value="1"/>
</dbReference>
<evidence type="ECO:0000259" key="4">
    <source>
        <dbReference type="Pfam" id="PF01408"/>
    </source>
</evidence>
<gene>
    <name evidence="6" type="ORF">J2S90_004749</name>
    <name evidence="7" type="ORF">J2S93_004424</name>
</gene>
<evidence type="ECO:0000313" key="9">
    <source>
        <dbReference type="Proteomes" id="UP001242995"/>
    </source>
</evidence>
<name>A0AAW8DN63_9MICC</name>
<dbReference type="Proteomes" id="UP001242995">
    <property type="component" value="Unassembled WGS sequence"/>
</dbReference>
<keyword evidence="2" id="KW-0560">Oxidoreductase</keyword>
<evidence type="ECO:0000256" key="1">
    <source>
        <dbReference type="ARBA" id="ARBA00010928"/>
    </source>
</evidence>
<evidence type="ECO:0000256" key="3">
    <source>
        <dbReference type="ARBA" id="ARBA00023027"/>
    </source>
</evidence>
<dbReference type="PANTHER" id="PTHR22604:SF105">
    <property type="entry name" value="TRANS-1,2-DIHYDROBENZENE-1,2-DIOL DEHYDROGENASE"/>
    <property type="match status" value="1"/>
</dbReference>
<dbReference type="InterPro" id="IPR000683">
    <property type="entry name" value="Gfo/Idh/MocA-like_OxRdtase_N"/>
</dbReference>
<keyword evidence="3" id="KW-0520">NAD</keyword>
<dbReference type="Pfam" id="PF01408">
    <property type="entry name" value="GFO_IDH_MocA"/>
    <property type="match status" value="1"/>
</dbReference>
<dbReference type="PANTHER" id="PTHR22604">
    <property type="entry name" value="OXIDOREDUCTASES"/>
    <property type="match status" value="1"/>
</dbReference>
<accession>A0AAW8DN63</accession>
<dbReference type="AlphaFoldDB" id="A0AAW8DN63"/>
<evidence type="ECO:0000259" key="5">
    <source>
        <dbReference type="Pfam" id="PF22725"/>
    </source>
</evidence>
<dbReference type="Pfam" id="PF22725">
    <property type="entry name" value="GFO_IDH_MocA_C3"/>
    <property type="match status" value="1"/>
</dbReference>
<dbReference type="EMBL" id="JAUSTF010000018">
    <property type="protein sequence ID" value="MDQ0182965.1"/>
    <property type="molecule type" value="Genomic_DNA"/>
</dbReference>
<dbReference type="GO" id="GO:0000166">
    <property type="term" value="F:nucleotide binding"/>
    <property type="evidence" value="ECO:0007669"/>
    <property type="project" value="InterPro"/>
</dbReference>
<comment type="caution">
    <text evidence="6">The sequence shown here is derived from an EMBL/GenBank/DDBJ whole genome shotgun (WGS) entry which is preliminary data.</text>
</comment>
<feature type="domain" description="Gfo/Idh/MocA-like oxidoreductase N-terminal" evidence="4">
    <location>
        <begin position="33"/>
        <end position="155"/>
    </location>
</feature>
<dbReference type="Gene3D" id="3.40.50.720">
    <property type="entry name" value="NAD(P)-binding Rossmann-like Domain"/>
    <property type="match status" value="1"/>
</dbReference>
<keyword evidence="8" id="KW-1185">Reference proteome</keyword>